<accession>V4ARQ2</accession>
<dbReference type="HOGENOM" id="CLU_1877757_0_0_1"/>
<reference evidence="2 3" key="1">
    <citation type="journal article" date="2013" name="Nature">
        <title>Insights into bilaterian evolution from three spiralian genomes.</title>
        <authorList>
            <person name="Simakov O."/>
            <person name="Marletaz F."/>
            <person name="Cho S.J."/>
            <person name="Edsinger-Gonzales E."/>
            <person name="Havlak P."/>
            <person name="Hellsten U."/>
            <person name="Kuo D.H."/>
            <person name="Larsson T."/>
            <person name="Lv J."/>
            <person name="Arendt D."/>
            <person name="Savage R."/>
            <person name="Osoegawa K."/>
            <person name="de Jong P."/>
            <person name="Grimwood J."/>
            <person name="Chapman J.A."/>
            <person name="Shapiro H."/>
            <person name="Aerts A."/>
            <person name="Otillar R.P."/>
            <person name="Terry A.Y."/>
            <person name="Boore J.L."/>
            <person name="Grigoriev I.V."/>
            <person name="Lindberg D.R."/>
            <person name="Seaver E.C."/>
            <person name="Weisblat D.A."/>
            <person name="Putnam N.H."/>
            <person name="Rokhsar D.S."/>
        </authorList>
    </citation>
    <scope>NUCLEOTIDE SEQUENCE [LARGE SCALE GENOMIC DNA]</scope>
</reference>
<gene>
    <name evidence="2" type="ORF">LOTGIDRAFT_158070</name>
</gene>
<keyword evidence="3" id="KW-1185">Reference proteome</keyword>
<sequence>MLTWLFQNYMKLIQELTPKLNQTQRRLIESTLNNLGVKHIDDLVVIEPTDLTEAMTVVQARKLCLAIKARQEQLKGSSNSAESGESLFNSLSSPIDTSTPDSPSPIPQSSQSSQSSTSSDSIIFCSQKTTSTADNP</sequence>
<proteinExistence type="predicted"/>
<dbReference type="CTD" id="20237623"/>
<evidence type="ECO:0000313" key="3">
    <source>
        <dbReference type="Proteomes" id="UP000030746"/>
    </source>
</evidence>
<feature type="compositionally biased region" description="Polar residues" evidence="1">
    <location>
        <begin position="124"/>
        <end position="136"/>
    </location>
</feature>
<dbReference type="EMBL" id="KB200869">
    <property type="protein sequence ID" value="ESO99912.1"/>
    <property type="molecule type" value="Genomic_DNA"/>
</dbReference>
<dbReference type="KEGG" id="lgi:LOTGIDRAFT_158070"/>
<feature type="compositionally biased region" description="Low complexity" evidence="1">
    <location>
        <begin position="92"/>
        <end position="122"/>
    </location>
</feature>
<feature type="compositionally biased region" description="Polar residues" evidence="1">
    <location>
        <begin position="74"/>
        <end position="91"/>
    </location>
</feature>
<dbReference type="Proteomes" id="UP000030746">
    <property type="component" value="Unassembled WGS sequence"/>
</dbReference>
<dbReference type="RefSeq" id="XP_009049352.1">
    <property type="nucleotide sequence ID" value="XM_009051104.1"/>
</dbReference>
<name>V4ARQ2_LOTGI</name>
<dbReference type="GeneID" id="20237623"/>
<organism evidence="2 3">
    <name type="scientific">Lottia gigantea</name>
    <name type="common">Giant owl limpet</name>
    <dbReference type="NCBI Taxonomy" id="225164"/>
    <lineage>
        <taxon>Eukaryota</taxon>
        <taxon>Metazoa</taxon>
        <taxon>Spiralia</taxon>
        <taxon>Lophotrochozoa</taxon>
        <taxon>Mollusca</taxon>
        <taxon>Gastropoda</taxon>
        <taxon>Patellogastropoda</taxon>
        <taxon>Lottioidea</taxon>
        <taxon>Lottiidae</taxon>
        <taxon>Lottia</taxon>
    </lineage>
</organism>
<dbReference type="AlphaFoldDB" id="V4ARQ2"/>
<evidence type="ECO:0000256" key="1">
    <source>
        <dbReference type="SAM" id="MobiDB-lite"/>
    </source>
</evidence>
<protein>
    <submittedName>
        <fullName evidence="2">Uncharacterized protein</fullName>
    </submittedName>
</protein>
<evidence type="ECO:0000313" key="2">
    <source>
        <dbReference type="EMBL" id="ESO99912.1"/>
    </source>
</evidence>
<feature type="region of interest" description="Disordered" evidence="1">
    <location>
        <begin position="72"/>
        <end position="136"/>
    </location>
</feature>